<accession>A0ABW1SKK3</accession>
<gene>
    <name evidence="2" type="ORF">ACFP1L_10245</name>
</gene>
<sequence length="313" mass="33034">MLFSLITLSGCAKFTGGSVGSSSASTTATSSTAAVLTKADQQISHQKITAAIETLATVKNPDASVTNLATGLDHYQKAADALAKNELSLAKPYFNTLENYHETNDASFLKVRSTLQHQYQQVKLANNYYNAARDELSVHELAAAKTNIDKLDQIDPVHPVIKALQKKTLAMKQAIMNYEASQSTSSGSDSSTVVSSSSSASVATSSTSSSSASSSASESSSSGTATSSANSSTSSSSAQTTQDVLDGFQAAAGVTFTKTDQFNIVKQTTDYYQIDVLHNSDPAETDTNLTDVYRYYPVSGQVTRQDSVTGVFK</sequence>
<evidence type="ECO:0000256" key="1">
    <source>
        <dbReference type="SAM" id="MobiDB-lite"/>
    </source>
</evidence>
<dbReference type="EMBL" id="JBHSSE010000019">
    <property type="protein sequence ID" value="MFC6202250.1"/>
    <property type="molecule type" value="Genomic_DNA"/>
</dbReference>
<protein>
    <recommendedName>
        <fullName evidence="4">Lipoprotein</fullName>
    </recommendedName>
</protein>
<comment type="caution">
    <text evidence="2">The sequence shown here is derived from an EMBL/GenBank/DDBJ whole genome shotgun (WGS) entry which is preliminary data.</text>
</comment>
<evidence type="ECO:0008006" key="4">
    <source>
        <dbReference type="Google" id="ProtNLM"/>
    </source>
</evidence>
<proteinExistence type="predicted"/>
<evidence type="ECO:0000313" key="3">
    <source>
        <dbReference type="Proteomes" id="UP001596171"/>
    </source>
</evidence>
<reference evidence="3" key="1">
    <citation type="journal article" date="2019" name="Int. J. Syst. Evol. Microbiol.">
        <title>The Global Catalogue of Microorganisms (GCM) 10K type strain sequencing project: providing services to taxonomists for standard genome sequencing and annotation.</title>
        <authorList>
            <consortium name="The Broad Institute Genomics Platform"/>
            <consortium name="The Broad Institute Genome Sequencing Center for Infectious Disease"/>
            <person name="Wu L."/>
            <person name="Ma J."/>
        </authorList>
    </citation>
    <scope>NUCLEOTIDE SEQUENCE [LARGE SCALE GENOMIC DNA]</scope>
    <source>
        <strain evidence="3">CCM 8930</strain>
    </source>
</reference>
<feature type="region of interest" description="Disordered" evidence="1">
    <location>
        <begin position="202"/>
        <end position="238"/>
    </location>
</feature>
<organism evidence="2 3">
    <name type="scientific">Lactiplantibacillus nangangensis</name>
    <dbReference type="NCBI Taxonomy" id="2559917"/>
    <lineage>
        <taxon>Bacteria</taxon>
        <taxon>Bacillati</taxon>
        <taxon>Bacillota</taxon>
        <taxon>Bacilli</taxon>
        <taxon>Lactobacillales</taxon>
        <taxon>Lactobacillaceae</taxon>
        <taxon>Lactiplantibacillus</taxon>
    </lineage>
</organism>
<name>A0ABW1SKK3_9LACO</name>
<dbReference type="RefSeq" id="WP_223877464.1">
    <property type="nucleotide sequence ID" value="NZ_BJDI01000009.1"/>
</dbReference>
<evidence type="ECO:0000313" key="2">
    <source>
        <dbReference type="EMBL" id="MFC6202250.1"/>
    </source>
</evidence>
<dbReference type="Proteomes" id="UP001596171">
    <property type="component" value="Unassembled WGS sequence"/>
</dbReference>
<keyword evidence="3" id="KW-1185">Reference proteome</keyword>